<proteinExistence type="predicted"/>
<protein>
    <submittedName>
        <fullName evidence="1">Uncharacterized protein</fullName>
    </submittedName>
</protein>
<dbReference type="EMBL" id="CP015756">
    <property type="protein sequence ID" value="APC40713.1"/>
    <property type="molecule type" value="Genomic_DNA"/>
</dbReference>
<evidence type="ECO:0000313" key="2">
    <source>
        <dbReference type="Proteomes" id="UP000182569"/>
    </source>
</evidence>
<dbReference type="RefSeq" id="WP_071613003.1">
    <property type="nucleotide sequence ID" value="NZ_CP015756.1"/>
</dbReference>
<dbReference type="STRING" id="1552.A7L45_11810"/>
<reference evidence="2" key="1">
    <citation type="journal article" date="2016" name="Front. Microbiol.">
        <title>Complete Genome Sequence of Clostridium estertheticum DSM 8809, a Microbe Identified in Spoiled Vacuum Packed Beef.</title>
        <authorList>
            <person name="Yu Z."/>
            <person name="Gunn L."/>
            <person name="Brennan E."/>
            <person name="Reid R."/>
            <person name="Wall P.G."/>
            <person name="Gaora O.P."/>
            <person name="Hurley D."/>
            <person name="Bolton D."/>
            <person name="Fanning S."/>
        </authorList>
    </citation>
    <scope>NUCLEOTIDE SEQUENCE [LARGE SCALE GENOMIC DNA]</scope>
    <source>
        <strain evidence="2">DSM 8809</strain>
    </source>
</reference>
<accession>A0A1J0GH75</accession>
<keyword evidence="2" id="KW-1185">Reference proteome</keyword>
<dbReference type="KEGG" id="ceu:A7L45_11810"/>
<dbReference type="Proteomes" id="UP000182569">
    <property type="component" value="Chromosome"/>
</dbReference>
<gene>
    <name evidence="1" type="ORF">A7L45_11810</name>
</gene>
<evidence type="ECO:0000313" key="1">
    <source>
        <dbReference type="EMBL" id="APC40713.1"/>
    </source>
</evidence>
<dbReference type="GeneID" id="83593169"/>
<sequence length="99" mass="11662">MKTEEQIKSEVTRQVIDNMKTSLNDELTEVEKEFEETYKSKLEQEIQYTLELSETGLAHNSSKTIKVENKKLLQQLDNIRSDKIKVENKIKTLNEFENI</sequence>
<name>A0A1J0GH75_9CLOT</name>
<dbReference type="OrthoDB" id="9913734at2"/>
<dbReference type="AlphaFoldDB" id="A0A1J0GH75"/>
<organism evidence="1 2">
    <name type="scientific">Clostridium estertheticum subsp. estertheticum</name>
    <dbReference type="NCBI Taxonomy" id="1552"/>
    <lineage>
        <taxon>Bacteria</taxon>
        <taxon>Bacillati</taxon>
        <taxon>Bacillota</taxon>
        <taxon>Clostridia</taxon>
        <taxon>Eubacteriales</taxon>
        <taxon>Clostridiaceae</taxon>
        <taxon>Clostridium</taxon>
    </lineage>
</organism>